<dbReference type="OMA" id="FWDIWMS"/>
<evidence type="ECO:0000256" key="7">
    <source>
        <dbReference type="ARBA" id="ARBA00023134"/>
    </source>
</evidence>
<dbReference type="PANTHER" id="PTHR10367:SF17">
    <property type="entry name" value="MRNA-CAPPING ENZYME"/>
    <property type="match status" value="1"/>
</dbReference>
<dbReference type="FunFam" id="2.40.50.140:FF:000111">
    <property type="entry name" value="mRNA-capping enzyme"/>
    <property type="match status" value="1"/>
</dbReference>
<dbReference type="InterPro" id="IPR000340">
    <property type="entry name" value="Dual-sp_phosphatase_cat-dom"/>
</dbReference>
<keyword evidence="7 10" id="KW-0342">GTP-binding</keyword>
<dbReference type="InterPro" id="IPR029021">
    <property type="entry name" value="Prot-tyrosine_phosphatase-like"/>
</dbReference>
<dbReference type="GO" id="GO:0140818">
    <property type="term" value="F:mRNA 5'-triphosphate monophosphatase activity"/>
    <property type="evidence" value="ECO:0007669"/>
    <property type="project" value="UniProtKB-EC"/>
</dbReference>
<evidence type="ECO:0000313" key="16">
    <source>
        <dbReference type="EMBL" id="KDR18340.1"/>
    </source>
</evidence>
<keyword evidence="3 10" id="KW-0808">Transferase</keyword>
<comment type="function">
    <text evidence="10">Bifunctional mRNA-capping enzyme exhibiting RNA 5'-triphosphate monophosphatase activity in the N-terminal part and mRNA guanylyltransferase activity in the C-terminal part. Catalyzes the first two steps of cap formation: by removing the gamma-phosphate from the 5'-triphosphate end of nascent mRNA to yield a diphosphate end, and by transferring the GMP moiety of GTP to the 5'-diphosphate terminus of RNA via a covalent enzyme-GMP reaction intermediate.</text>
</comment>
<evidence type="ECO:0000256" key="11">
    <source>
        <dbReference type="PIRSR" id="PIRSR036958-1"/>
    </source>
</evidence>
<dbReference type="InterPro" id="IPR001339">
    <property type="entry name" value="mRNA_cap_enzyme_adenylation"/>
</dbReference>
<feature type="binding site" evidence="13">
    <location>
        <position position="332"/>
    </location>
    <ligand>
        <name>GTP</name>
        <dbReference type="ChEBI" id="CHEBI:37565"/>
    </ligand>
</feature>
<dbReference type="SUPFAM" id="SSF56091">
    <property type="entry name" value="DNA ligase/mRNA capping enzyme, catalytic domain"/>
    <property type="match status" value="1"/>
</dbReference>
<dbReference type="GO" id="GO:0005525">
    <property type="term" value="F:GTP binding"/>
    <property type="evidence" value="ECO:0007669"/>
    <property type="project" value="UniProtKB-UniRule"/>
</dbReference>
<dbReference type="Gene3D" id="3.30.470.30">
    <property type="entry name" value="DNA ligase/mRNA capping enzyme"/>
    <property type="match status" value="1"/>
</dbReference>
<dbReference type="InParanoid" id="A0A067R5A4"/>
<dbReference type="FunFam" id="3.90.190.10:FF:000040">
    <property type="entry name" value="mRNA-capping enzyme"/>
    <property type="match status" value="1"/>
</dbReference>
<comment type="similarity">
    <text evidence="10">In the C-terminal section; belongs to the eukaryotic GTase family.</text>
</comment>
<evidence type="ECO:0000256" key="9">
    <source>
        <dbReference type="ARBA" id="ARBA00044624"/>
    </source>
</evidence>
<dbReference type="Proteomes" id="UP000027135">
    <property type="component" value="Unassembled WGS sequence"/>
</dbReference>
<reference evidence="16 17" key="1">
    <citation type="journal article" date="2014" name="Nat. Commun.">
        <title>Molecular traces of alternative social organization in a termite genome.</title>
        <authorList>
            <person name="Terrapon N."/>
            <person name="Li C."/>
            <person name="Robertson H.M."/>
            <person name="Ji L."/>
            <person name="Meng X."/>
            <person name="Booth W."/>
            <person name="Chen Z."/>
            <person name="Childers C.P."/>
            <person name="Glastad K.M."/>
            <person name="Gokhale K."/>
            <person name="Gowin J."/>
            <person name="Gronenberg W."/>
            <person name="Hermansen R.A."/>
            <person name="Hu H."/>
            <person name="Hunt B.G."/>
            <person name="Huylmans A.K."/>
            <person name="Khalil S.M."/>
            <person name="Mitchell R.D."/>
            <person name="Munoz-Torres M.C."/>
            <person name="Mustard J.A."/>
            <person name="Pan H."/>
            <person name="Reese J.T."/>
            <person name="Scharf M.E."/>
            <person name="Sun F."/>
            <person name="Vogel H."/>
            <person name="Xiao J."/>
            <person name="Yang W."/>
            <person name="Yang Z."/>
            <person name="Yang Z."/>
            <person name="Zhou J."/>
            <person name="Zhu J."/>
            <person name="Brent C.S."/>
            <person name="Elsik C.G."/>
            <person name="Goodisman M.A."/>
            <person name="Liberles D.A."/>
            <person name="Roe R.M."/>
            <person name="Vargo E.L."/>
            <person name="Vilcinskas A."/>
            <person name="Wang J."/>
            <person name="Bornberg-Bauer E."/>
            <person name="Korb J."/>
            <person name="Zhang G."/>
            <person name="Liebig J."/>
        </authorList>
    </citation>
    <scope>NUCLEOTIDE SEQUENCE [LARGE SCALE GENOMIC DNA]</scope>
    <source>
        <tissue evidence="16">Whole organism</tissue>
    </source>
</reference>
<feature type="active site" description="Phosphocysteine intermediate" evidence="11">
    <location>
        <position position="139"/>
    </location>
</feature>
<evidence type="ECO:0000256" key="6">
    <source>
        <dbReference type="ARBA" id="ARBA00023042"/>
    </source>
</evidence>
<dbReference type="InterPro" id="IPR017074">
    <property type="entry name" value="mRNA_cap_enz_bifunc"/>
</dbReference>
<dbReference type="EC" id="3.6.1.74" evidence="10"/>
<feature type="binding site" evidence="13">
    <location>
        <begin position="360"/>
        <end position="362"/>
    </location>
    <ligand>
        <name>GTP</name>
        <dbReference type="ChEBI" id="CHEBI:37565"/>
    </ligand>
</feature>
<dbReference type="Gene3D" id="2.40.50.140">
    <property type="entry name" value="Nucleic acid-binding proteins"/>
    <property type="match status" value="1"/>
</dbReference>
<evidence type="ECO:0000256" key="4">
    <source>
        <dbReference type="ARBA" id="ARBA00022695"/>
    </source>
</evidence>
<keyword evidence="10" id="KW-0378">Hydrolase</keyword>
<dbReference type="InterPro" id="IPR016130">
    <property type="entry name" value="Tyr_Pase_AS"/>
</dbReference>
<dbReference type="EMBL" id="KK852692">
    <property type="protein sequence ID" value="KDR18340.1"/>
    <property type="molecule type" value="Genomic_DNA"/>
</dbReference>
<dbReference type="eggNOG" id="KOG2386">
    <property type="taxonomic scope" value="Eukaryota"/>
</dbReference>
<comment type="catalytic activity">
    <reaction evidence="10">
        <text>a 5'-end triphospho-ribonucleoside in mRNA + H2O = a 5'-end diphospho-ribonucleoside in mRNA + phosphate + H(+)</text>
        <dbReference type="Rhea" id="RHEA:67004"/>
        <dbReference type="Rhea" id="RHEA-COMP:17164"/>
        <dbReference type="Rhea" id="RHEA-COMP:17165"/>
        <dbReference type="ChEBI" id="CHEBI:15377"/>
        <dbReference type="ChEBI" id="CHEBI:15378"/>
        <dbReference type="ChEBI" id="CHEBI:43474"/>
        <dbReference type="ChEBI" id="CHEBI:167616"/>
        <dbReference type="ChEBI" id="CHEBI:167618"/>
        <dbReference type="EC" id="3.6.1.74"/>
    </reaction>
</comment>
<dbReference type="CDD" id="cd17664">
    <property type="entry name" value="Mce1_N"/>
    <property type="match status" value="1"/>
</dbReference>
<keyword evidence="8 10" id="KW-0539">Nucleus</keyword>
<dbReference type="PROSITE" id="PS00383">
    <property type="entry name" value="TYR_PHOSPHATASE_1"/>
    <property type="match status" value="1"/>
</dbReference>
<dbReference type="InterPro" id="IPR012340">
    <property type="entry name" value="NA-bd_OB-fold"/>
</dbReference>
<dbReference type="PROSITE" id="PS50056">
    <property type="entry name" value="TYR_PHOSPHATASE_2"/>
    <property type="match status" value="1"/>
</dbReference>
<dbReference type="GO" id="GO:0004484">
    <property type="term" value="F:mRNA guanylyltransferase activity"/>
    <property type="evidence" value="ECO:0007669"/>
    <property type="project" value="UniProtKB-UniRule"/>
</dbReference>
<proteinExistence type="inferred from homology"/>
<dbReference type="InterPro" id="IPR000387">
    <property type="entry name" value="Tyr_Pase_dom"/>
</dbReference>
<dbReference type="GO" id="GO:0006370">
    <property type="term" value="P:7-methylguanosine mRNA capping"/>
    <property type="evidence" value="ECO:0007669"/>
    <property type="project" value="UniProtKB-UniRule"/>
</dbReference>
<evidence type="ECO:0000313" key="17">
    <source>
        <dbReference type="Proteomes" id="UP000027135"/>
    </source>
</evidence>
<keyword evidence="5 10" id="KW-0547">Nucleotide-binding</keyword>
<dbReference type="FunCoup" id="A0A067R5A4">
    <property type="interactions" value="1839"/>
</dbReference>
<feature type="domain" description="Tyrosine specific protein phosphatases" evidence="15">
    <location>
        <begin position="117"/>
        <end position="184"/>
    </location>
</feature>
<protein>
    <recommendedName>
        <fullName evidence="10">mRNA-capping enzyme</fullName>
    </recommendedName>
    <domain>
        <recommendedName>
            <fullName evidence="10">mRNA 5'-triphosphate monophosphatase</fullName>
            <ecNumber evidence="10">3.6.1.74</ecNumber>
        </recommendedName>
        <alternativeName>
            <fullName evidence="10">mRNA 5'-phosphatase</fullName>
        </alternativeName>
    </domain>
    <domain>
        <recommendedName>
            <fullName evidence="10">mRNA guanylyltransferase</fullName>
            <ecNumber evidence="10">2.7.7.50</ecNumber>
        </recommendedName>
        <alternativeName>
            <fullName evidence="10">GTP--RNA guanylyltransferase</fullName>
            <shortName evidence="10">GTase</shortName>
        </alternativeName>
    </domain>
</protein>
<dbReference type="Pfam" id="PF01331">
    <property type="entry name" value="mRNA_cap_enzyme"/>
    <property type="match status" value="1"/>
</dbReference>
<dbReference type="GO" id="GO:0004651">
    <property type="term" value="F:polynucleotide 5'-phosphatase activity"/>
    <property type="evidence" value="ECO:0007669"/>
    <property type="project" value="UniProtKB-UniRule"/>
</dbReference>
<dbReference type="GO" id="GO:0004721">
    <property type="term" value="F:phosphoprotein phosphatase activity"/>
    <property type="evidence" value="ECO:0007669"/>
    <property type="project" value="UniProtKB-UniRule"/>
</dbReference>
<dbReference type="Pfam" id="PF00782">
    <property type="entry name" value="DSPc"/>
    <property type="match status" value="1"/>
</dbReference>
<dbReference type="CDD" id="cd07895">
    <property type="entry name" value="Adenylation_mRNA_capping"/>
    <property type="match status" value="1"/>
</dbReference>
<evidence type="ECO:0000256" key="12">
    <source>
        <dbReference type="PIRSR" id="PIRSR036958-2"/>
    </source>
</evidence>
<dbReference type="SUPFAM" id="SSF50249">
    <property type="entry name" value="Nucleic acid-binding proteins"/>
    <property type="match status" value="1"/>
</dbReference>
<evidence type="ECO:0000256" key="14">
    <source>
        <dbReference type="SAM" id="MobiDB-lite"/>
    </source>
</evidence>
<feature type="binding site" evidence="13">
    <location>
        <begin position="547"/>
        <end position="552"/>
    </location>
    <ligand>
        <name>GTP</name>
        <dbReference type="ChEBI" id="CHEBI:37565"/>
    </ligand>
</feature>
<dbReference type="SUPFAM" id="SSF52799">
    <property type="entry name" value="(Phosphotyrosine protein) phosphatases II"/>
    <property type="match status" value="1"/>
</dbReference>
<dbReference type="InterPro" id="IPR051029">
    <property type="entry name" value="mRNA_Capping_Enz/RNA_Phosphat"/>
</dbReference>
<dbReference type="FunFam" id="3.30.470.30:FF:000040">
    <property type="entry name" value="mRNA-capping enzyme"/>
    <property type="match status" value="1"/>
</dbReference>
<name>A0A067R5A4_ZOONE</name>
<feature type="binding site" evidence="13">
    <location>
        <begin position="477"/>
        <end position="479"/>
    </location>
    <ligand>
        <name>GTP</name>
        <dbReference type="ChEBI" id="CHEBI:37565"/>
    </ligand>
</feature>
<gene>
    <name evidence="16" type="ORF">L798_07221</name>
</gene>
<evidence type="ECO:0000256" key="10">
    <source>
        <dbReference type="PIRNR" id="PIRNR036958"/>
    </source>
</evidence>
<feature type="binding site" evidence="13">
    <location>
        <position position="316"/>
    </location>
    <ligand>
        <name>GTP</name>
        <dbReference type="ChEBI" id="CHEBI:37565"/>
    </ligand>
</feature>
<feature type="region of interest" description="Disordered" evidence="14">
    <location>
        <begin position="194"/>
        <end position="241"/>
    </location>
</feature>
<evidence type="ECO:0000256" key="3">
    <source>
        <dbReference type="ARBA" id="ARBA00022679"/>
    </source>
</evidence>
<evidence type="ECO:0000256" key="1">
    <source>
        <dbReference type="ARBA" id="ARBA00004123"/>
    </source>
</evidence>
<feature type="active site" description="N6-GMP-lysine intermediate" evidence="12">
    <location>
        <position position="311"/>
    </location>
</feature>
<dbReference type="InterPro" id="IPR013846">
    <property type="entry name" value="mRNA_cap_enzyme_C"/>
</dbReference>
<dbReference type="STRING" id="136037.A0A067R5A4"/>
<dbReference type="AlphaFoldDB" id="A0A067R5A4"/>
<dbReference type="PANTHER" id="PTHR10367">
    <property type="entry name" value="MRNA-CAPPING ENZYME"/>
    <property type="match status" value="1"/>
</dbReference>
<evidence type="ECO:0000256" key="8">
    <source>
        <dbReference type="ARBA" id="ARBA00023242"/>
    </source>
</evidence>
<evidence type="ECO:0000256" key="2">
    <source>
        <dbReference type="ARBA" id="ARBA00022664"/>
    </source>
</evidence>
<comment type="similarity">
    <text evidence="10">In the N-terminal section; belongs to the non-receptor class of the protein-tyrosine phosphatase family.</text>
</comment>
<sequence>MLTDTMSGHQDNRSAGLIPQRWLHCPRKAAGVVANKFLAFKTPLSSQYDDQVPEDCRFSPSMIFQSMKSYEMKLGLWIDLTNTSRFYNKKQIEAEGCRYIKMKCRGHSETPSKEVAKAFFVICQEFINENPLEIIGVHCTHGFNRTGFLIVSYLVEQMDYSLDAALNQFAVVRPPGIYKKDYLQELYKRYDDIDDTPLPPQLPNWYREYDDSNGDGGDDKDGNNSTDTAGGAGGSSGRRRRREYQNKNPTFMQGVSGATPITAQAKLQNIQRKVQDFCGWQSNGFPGCQPVSMDTKNISLLGVKPYRVSWKADGTRYMMLILQENEIYFIDRDNSVFQVSGLKFPHRKDFKRHLVNTLLDGEMVIDKVNGQDIPRYLAYDIIKFDGCDVGRSAFYPVRLACIEKEIVQPRHQAMKEGRIDKSSEPFSVRLKQFWDITQAERLLSDKFSKMLSHEPDGLIFQPSKEPYIPGSCSEVLKWKPLSHNSVDFKLKIETEEGQGILKKTVGLLYVGGMDRPFGKMKVNKTLKELNNKIVECKFQDNQWIFMRERIDKSFPNSYSTAEAVCNSIRHPVTKDILLDYIERNRWSESDQDLMPPPVKVPRR</sequence>
<dbReference type="Gene3D" id="3.90.190.10">
    <property type="entry name" value="Protein tyrosine phosphatase superfamily"/>
    <property type="match status" value="1"/>
</dbReference>
<keyword evidence="6 10" id="KW-0506">mRNA capping</keyword>
<accession>A0A067R5A4</accession>
<keyword evidence="2 10" id="KW-0507">mRNA processing</keyword>
<dbReference type="Gene3D" id="3.30.1490.430">
    <property type="match status" value="1"/>
</dbReference>
<dbReference type="GO" id="GO:0005634">
    <property type="term" value="C:nucleus"/>
    <property type="evidence" value="ECO:0007669"/>
    <property type="project" value="UniProtKB-SubCell"/>
</dbReference>
<dbReference type="GO" id="GO:0005524">
    <property type="term" value="F:ATP binding"/>
    <property type="evidence" value="ECO:0007669"/>
    <property type="project" value="InterPro"/>
</dbReference>
<evidence type="ECO:0000256" key="5">
    <source>
        <dbReference type="ARBA" id="ARBA00022741"/>
    </source>
</evidence>
<organism evidence="16 17">
    <name type="scientific">Zootermopsis nevadensis</name>
    <name type="common">Dampwood termite</name>
    <dbReference type="NCBI Taxonomy" id="136037"/>
    <lineage>
        <taxon>Eukaryota</taxon>
        <taxon>Metazoa</taxon>
        <taxon>Ecdysozoa</taxon>
        <taxon>Arthropoda</taxon>
        <taxon>Hexapoda</taxon>
        <taxon>Insecta</taxon>
        <taxon>Pterygota</taxon>
        <taxon>Neoptera</taxon>
        <taxon>Polyneoptera</taxon>
        <taxon>Dictyoptera</taxon>
        <taxon>Blattodea</taxon>
        <taxon>Blattoidea</taxon>
        <taxon>Termitoidae</taxon>
        <taxon>Termopsidae</taxon>
        <taxon>Zootermopsis</taxon>
    </lineage>
</organism>
<comment type="catalytic activity">
    <reaction evidence="9">
        <text>a 5'-end diphospho-ribonucleoside in mRNA + GTP + H(+) = a 5'-end (5'-triphosphoguanosine)-ribonucleoside in mRNA + diphosphate</text>
        <dbReference type="Rhea" id="RHEA:67012"/>
        <dbReference type="Rhea" id="RHEA-COMP:17165"/>
        <dbReference type="Rhea" id="RHEA-COMP:17166"/>
        <dbReference type="ChEBI" id="CHEBI:15378"/>
        <dbReference type="ChEBI" id="CHEBI:33019"/>
        <dbReference type="ChEBI" id="CHEBI:37565"/>
        <dbReference type="ChEBI" id="CHEBI:167616"/>
        <dbReference type="ChEBI" id="CHEBI:167617"/>
        <dbReference type="EC" id="2.7.7.50"/>
    </reaction>
    <physiologicalReaction direction="left-to-right" evidence="9">
        <dbReference type="Rhea" id="RHEA:67013"/>
    </physiologicalReaction>
</comment>
<evidence type="ECO:0000256" key="13">
    <source>
        <dbReference type="PIRSR" id="PIRSR036958-3"/>
    </source>
</evidence>
<dbReference type="PIRSF" id="PIRSF036958">
    <property type="entry name" value="mRNA_capping_HCE"/>
    <property type="match status" value="1"/>
</dbReference>
<keyword evidence="17" id="KW-1185">Reference proteome</keyword>
<dbReference type="Pfam" id="PF03919">
    <property type="entry name" value="mRNA_cap_C"/>
    <property type="match status" value="1"/>
</dbReference>
<comment type="subcellular location">
    <subcellularLocation>
        <location evidence="1 10">Nucleus</location>
    </subcellularLocation>
</comment>
<keyword evidence="4 10" id="KW-0548">Nucleotidyltransferase</keyword>
<dbReference type="EC" id="2.7.7.50" evidence="10"/>
<evidence type="ECO:0000259" key="15">
    <source>
        <dbReference type="PROSITE" id="PS50056"/>
    </source>
</evidence>